<reference evidence="2 3" key="1">
    <citation type="journal article" date="2012" name="Stand. Genomic Sci.">
        <title>Complete genome sequencing and analysis of Saprospira grandis str. Lewin, a predatory marine bacterium.</title>
        <authorList>
            <person name="Saw J.H."/>
            <person name="Yuryev A."/>
            <person name="Kanbe M."/>
            <person name="Hou S."/>
            <person name="Young A.G."/>
            <person name="Aizawa S."/>
            <person name="Alam M."/>
        </authorList>
    </citation>
    <scope>NUCLEOTIDE SEQUENCE [LARGE SCALE GENOMIC DNA]</scope>
    <source>
        <strain evidence="2 3">Lewin</strain>
    </source>
</reference>
<dbReference type="Proteomes" id="UP000007519">
    <property type="component" value="Chromosome"/>
</dbReference>
<gene>
    <name evidence="2" type="ordered locus">SGRA_3287</name>
</gene>
<name>H6L008_SAPGL</name>
<evidence type="ECO:0000256" key="1">
    <source>
        <dbReference type="SAM" id="MobiDB-lite"/>
    </source>
</evidence>
<dbReference type="HOGENOM" id="CLU_3029842_0_0_10"/>
<proteinExistence type="predicted"/>
<keyword evidence="3" id="KW-1185">Reference proteome</keyword>
<dbReference type="EMBL" id="CP002831">
    <property type="protein sequence ID" value="AFC26015.1"/>
    <property type="molecule type" value="Genomic_DNA"/>
</dbReference>
<protein>
    <submittedName>
        <fullName evidence="2">Uncharacterized protein</fullName>
    </submittedName>
</protein>
<dbReference type="STRING" id="984262.SGRA_3287"/>
<accession>H6L008</accession>
<evidence type="ECO:0000313" key="3">
    <source>
        <dbReference type="Proteomes" id="UP000007519"/>
    </source>
</evidence>
<dbReference type="KEGG" id="sgn:SGRA_3287"/>
<organism evidence="2 3">
    <name type="scientific">Saprospira grandis (strain Lewin)</name>
    <dbReference type="NCBI Taxonomy" id="984262"/>
    <lineage>
        <taxon>Bacteria</taxon>
        <taxon>Pseudomonadati</taxon>
        <taxon>Bacteroidota</taxon>
        <taxon>Saprospiria</taxon>
        <taxon>Saprospirales</taxon>
        <taxon>Saprospiraceae</taxon>
        <taxon>Saprospira</taxon>
    </lineage>
</organism>
<evidence type="ECO:0000313" key="2">
    <source>
        <dbReference type="EMBL" id="AFC26015.1"/>
    </source>
</evidence>
<dbReference type="AlphaFoldDB" id="H6L008"/>
<feature type="region of interest" description="Disordered" evidence="1">
    <location>
        <begin position="16"/>
        <end position="55"/>
    </location>
</feature>
<sequence length="55" mass="6209">MAVGFNLQAQIAGPKGRADLRALQGPGRQRRQAPKKYYPPDRVSGRRPRVFALQY</sequence>